<evidence type="ECO:0000259" key="1">
    <source>
        <dbReference type="Pfam" id="PF06750"/>
    </source>
</evidence>
<comment type="caution">
    <text evidence="2">The sequence shown here is derived from an EMBL/GenBank/DDBJ whole genome shotgun (WGS) entry which is preliminary data.</text>
</comment>
<evidence type="ECO:0000313" key="2">
    <source>
        <dbReference type="EMBL" id="GAI21716.1"/>
    </source>
</evidence>
<proteinExistence type="predicted"/>
<sequence>LSPTPTSTLEKARQIAIDSGLRYVYIGNIPGHKAETTYCPKCGKPIIERMGYTILSYKIKNEKCKYCGEKIEGIWE</sequence>
<organism evidence="2">
    <name type="scientific">marine sediment metagenome</name>
    <dbReference type="NCBI Taxonomy" id="412755"/>
    <lineage>
        <taxon>unclassified sequences</taxon>
        <taxon>metagenomes</taxon>
        <taxon>ecological metagenomes</taxon>
    </lineage>
</organism>
<reference evidence="2" key="1">
    <citation type="journal article" date="2014" name="Front. Microbiol.">
        <title>High frequency of phylogenetically diverse reductive dehalogenase-homologous genes in deep subseafloor sedimentary metagenomes.</title>
        <authorList>
            <person name="Kawai M."/>
            <person name="Futagami T."/>
            <person name="Toyoda A."/>
            <person name="Takaki Y."/>
            <person name="Nishi S."/>
            <person name="Hori S."/>
            <person name="Arai W."/>
            <person name="Tsubouchi T."/>
            <person name="Morono Y."/>
            <person name="Uchiyama I."/>
            <person name="Ito T."/>
            <person name="Fujiyama A."/>
            <person name="Inagaki F."/>
            <person name="Takami H."/>
        </authorList>
    </citation>
    <scope>NUCLEOTIDE SEQUENCE</scope>
    <source>
        <strain evidence="2">Expedition CK06-06</strain>
    </source>
</reference>
<dbReference type="AlphaFoldDB" id="X1MUK3"/>
<dbReference type="InterPro" id="IPR010627">
    <property type="entry name" value="Prepilin_pept_A24_N"/>
</dbReference>
<protein>
    <recommendedName>
        <fullName evidence="1">Prepilin peptidase A24 N-terminal domain-containing protein</fullName>
    </recommendedName>
</protein>
<accession>X1MUK3</accession>
<gene>
    <name evidence="2" type="ORF">S06H3_33414</name>
</gene>
<dbReference type="Pfam" id="PF06750">
    <property type="entry name" value="A24_N_bact"/>
    <property type="match status" value="1"/>
</dbReference>
<feature type="non-terminal residue" evidence="2">
    <location>
        <position position="1"/>
    </location>
</feature>
<dbReference type="EMBL" id="BARV01019939">
    <property type="protein sequence ID" value="GAI21716.1"/>
    <property type="molecule type" value="Genomic_DNA"/>
</dbReference>
<name>X1MUK3_9ZZZZ</name>
<feature type="domain" description="Prepilin peptidase A24 N-terminal" evidence="1">
    <location>
        <begin position="35"/>
        <end position="72"/>
    </location>
</feature>